<evidence type="ECO:0000259" key="1">
    <source>
        <dbReference type="PROSITE" id="PS51721"/>
    </source>
</evidence>
<dbReference type="PANTHER" id="PTHR46434:SF1">
    <property type="entry name" value="GENETIC INTERACTOR OF PROHIBITINS 3, MITOCHONDRIAL"/>
    <property type="match status" value="1"/>
</dbReference>
<dbReference type="SUPFAM" id="SSF52540">
    <property type="entry name" value="P-loop containing nucleoside triphosphate hydrolases"/>
    <property type="match status" value="1"/>
</dbReference>
<dbReference type="InterPro" id="IPR030378">
    <property type="entry name" value="G_CP_dom"/>
</dbReference>
<dbReference type="InterPro" id="IPR048422">
    <property type="entry name" value="NOA1/YqeH-like_C"/>
</dbReference>
<comment type="caution">
    <text evidence="2">The sequence shown here is derived from an EMBL/GenBank/DDBJ whole genome shotgun (WGS) entry which is preliminary data.</text>
</comment>
<dbReference type="Gene3D" id="3.40.50.300">
    <property type="entry name" value="P-loop containing nucleotide triphosphate hydrolases"/>
    <property type="match status" value="1"/>
</dbReference>
<dbReference type="InterPro" id="IPR006073">
    <property type="entry name" value="GTP-bd"/>
</dbReference>
<proteinExistence type="predicted"/>
<feature type="domain" description="CP-type G" evidence="1">
    <location>
        <begin position="70"/>
        <end position="232"/>
    </location>
</feature>
<dbReference type="OrthoDB" id="9773841at2"/>
<dbReference type="AlphaFoldDB" id="A0A0R1JKY5"/>
<dbReference type="EMBL" id="AZDJ01000026">
    <property type="protein sequence ID" value="KRK71868.1"/>
    <property type="molecule type" value="Genomic_DNA"/>
</dbReference>
<evidence type="ECO:0000313" key="3">
    <source>
        <dbReference type="Proteomes" id="UP000051804"/>
    </source>
</evidence>
<organism evidence="2 3">
    <name type="scientific">Lacticaseibacillus nasuensis JCM 17158</name>
    <dbReference type="NCBI Taxonomy" id="1291734"/>
    <lineage>
        <taxon>Bacteria</taxon>
        <taxon>Bacillati</taxon>
        <taxon>Bacillota</taxon>
        <taxon>Bacilli</taxon>
        <taxon>Lactobacillales</taxon>
        <taxon>Lactobacillaceae</taxon>
        <taxon>Lacticaseibacillus</taxon>
    </lineage>
</organism>
<protein>
    <submittedName>
        <fullName evidence="2">GTP-binding protein YqeH</fullName>
    </submittedName>
</protein>
<dbReference type="Pfam" id="PF01926">
    <property type="entry name" value="MMR_HSR1"/>
    <property type="match status" value="1"/>
</dbReference>
<name>A0A0R1JKY5_9LACO</name>
<keyword evidence="3" id="KW-1185">Reference proteome</keyword>
<dbReference type="InterPro" id="IPR027417">
    <property type="entry name" value="P-loop_NTPase"/>
</dbReference>
<dbReference type="Pfam" id="PF21516">
    <property type="entry name" value="YqeH-like_C"/>
    <property type="match status" value="1"/>
</dbReference>
<dbReference type="NCBIfam" id="TIGR03597">
    <property type="entry name" value="GTPase_YqeH"/>
    <property type="match status" value="1"/>
</dbReference>
<accession>A0A0R1JKY5</accession>
<dbReference type="Proteomes" id="UP000051804">
    <property type="component" value="Unassembled WGS sequence"/>
</dbReference>
<dbReference type="PROSITE" id="PS51721">
    <property type="entry name" value="G_CP"/>
    <property type="match status" value="1"/>
</dbReference>
<evidence type="ECO:0000313" key="2">
    <source>
        <dbReference type="EMBL" id="KRK71868.1"/>
    </source>
</evidence>
<reference evidence="2 3" key="1">
    <citation type="journal article" date="2015" name="Genome Announc.">
        <title>Expanding the biotechnology potential of lactobacilli through comparative genomics of 213 strains and associated genera.</title>
        <authorList>
            <person name="Sun Z."/>
            <person name="Harris H.M."/>
            <person name="McCann A."/>
            <person name="Guo C."/>
            <person name="Argimon S."/>
            <person name="Zhang W."/>
            <person name="Yang X."/>
            <person name="Jeffery I.B."/>
            <person name="Cooney J.C."/>
            <person name="Kagawa T.F."/>
            <person name="Liu W."/>
            <person name="Song Y."/>
            <person name="Salvetti E."/>
            <person name="Wrobel A."/>
            <person name="Rasinkangas P."/>
            <person name="Parkhill J."/>
            <person name="Rea M.C."/>
            <person name="O'Sullivan O."/>
            <person name="Ritari J."/>
            <person name="Douillard F.P."/>
            <person name="Paul Ross R."/>
            <person name="Yang R."/>
            <person name="Briner A.E."/>
            <person name="Felis G.E."/>
            <person name="de Vos W.M."/>
            <person name="Barrangou R."/>
            <person name="Klaenhammer T.R."/>
            <person name="Caufield P.W."/>
            <person name="Cui Y."/>
            <person name="Zhang H."/>
            <person name="O'Toole P.W."/>
        </authorList>
    </citation>
    <scope>NUCLEOTIDE SEQUENCE [LARGE SCALE GENOMIC DNA]</scope>
    <source>
        <strain evidence="2 3">JCM 17158</strain>
    </source>
</reference>
<dbReference type="PATRIC" id="fig|1291734.4.peg.2167"/>
<dbReference type="RefSeq" id="WP_056951426.1">
    <property type="nucleotide sequence ID" value="NZ_AZDJ01000026.1"/>
</dbReference>
<dbReference type="STRING" id="1291734.FD02_GL002115"/>
<dbReference type="CDD" id="cd01855">
    <property type="entry name" value="YqeH"/>
    <property type="match status" value="1"/>
</dbReference>
<sequence>MATSETEALYCIGCGAKLQTTDPKAPGYLPAGTMAKAQADPDGELYCQRCFRLRHYNDIQGVSLTDDDFLRLLTALGQSDALIVNVVDIFDFDGSVIPGLHRFVGDNPVILVGNKADVLPKSVNQRRLTQWLSHAAHEQGLRPVATLLTSAKKGHVEDLLATIEEYREGRDVYVVGVTNTGKSTLINQIIRHLTGEQDVITTSRFPGTTLDRIEIPLADGKSLIDTPGIIHHHQMAHYINKADLNLVAPTKPIRPTVYQLNPGQTIFLAGLARFDFLAGQRSGFTVYADNQLLLHRTKLENADAFYAKHVGDLLQPPRPADLADFPPLARFEFTPKQKSDLVFAGLGWIVVPAGQTVAGYAPTGVAVTLRPALI</sequence>
<dbReference type="InterPro" id="IPR050896">
    <property type="entry name" value="Mito_lipid_metab_GTPase"/>
</dbReference>
<dbReference type="GO" id="GO:0005525">
    <property type="term" value="F:GTP binding"/>
    <property type="evidence" value="ECO:0007669"/>
    <property type="project" value="InterPro"/>
</dbReference>
<dbReference type="PANTHER" id="PTHR46434">
    <property type="entry name" value="GENETIC INTERACTOR OF PROHIBITINS 3, MITOCHONDRIAL"/>
    <property type="match status" value="1"/>
</dbReference>
<dbReference type="InterPro" id="IPR019988">
    <property type="entry name" value="GTP-bd_ribosome_bgen_YqeH"/>
</dbReference>
<gene>
    <name evidence="2" type="ORF">FD02_GL002115</name>
</gene>